<evidence type="ECO:0000259" key="3">
    <source>
        <dbReference type="Pfam" id="PF07743"/>
    </source>
</evidence>
<organism evidence="4 5">
    <name type="scientific">Orchesella dallaii</name>
    <dbReference type="NCBI Taxonomy" id="48710"/>
    <lineage>
        <taxon>Eukaryota</taxon>
        <taxon>Metazoa</taxon>
        <taxon>Ecdysozoa</taxon>
        <taxon>Arthropoda</taxon>
        <taxon>Hexapoda</taxon>
        <taxon>Collembola</taxon>
        <taxon>Entomobryomorpha</taxon>
        <taxon>Entomobryoidea</taxon>
        <taxon>Orchesellidae</taxon>
        <taxon>Orchesellinae</taxon>
        <taxon>Orchesella</taxon>
    </lineage>
</organism>
<keyword evidence="5" id="KW-1185">Reference proteome</keyword>
<dbReference type="PANTHER" id="PTHR14021">
    <property type="entry name" value="IRON-SULFUR CLUSTER CO-CHAPERONE PROTEIN HSCB"/>
    <property type="match status" value="1"/>
</dbReference>
<evidence type="ECO:0000313" key="5">
    <source>
        <dbReference type="Proteomes" id="UP001642540"/>
    </source>
</evidence>
<protein>
    <recommendedName>
        <fullName evidence="3">Co-chaperone HscB C-terminal oligomerisation domain-containing protein</fullName>
    </recommendedName>
</protein>
<evidence type="ECO:0000256" key="1">
    <source>
        <dbReference type="ARBA" id="ARBA00010476"/>
    </source>
</evidence>
<dbReference type="Pfam" id="PF07743">
    <property type="entry name" value="HSCB_C"/>
    <property type="match status" value="1"/>
</dbReference>
<dbReference type="Gene3D" id="1.20.1280.20">
    <property type="entry name" value="HscB, C-terminal domain"/>
    <property type="match status" value="1"/>
</dbReference>
<comment type="caution">
    <text evidence="4">The sequence shown here is derived from an EMBL/GenBank/DDBJ whole genome shotgun (WGS) entry which is preliminary data.</text>
</comment>
<dbReference type="Proteomes" id="UP001642540">
    <property type="component" value="Unassembled WGS sequence"/>
</dbReference>
<sequence>MMSGSISSAVIFRLSRVAAGRLSSRTQSISTRYHVMAPAQSQSPAIVFSLADKKLSLCHPNRNGSASCRKYSAVASLICSACAHTYSNDQGTSDFVSQVTCPKCGALQKRCNKELPDYFKILGHIRSYRVDLQNVANKTKQLQKTFHPDLYSQKGSEQQTLSQEYSSLVNKALYTLLDPIARGRYMLTLAGLSPEDPDGDLEKTMTSDPEFLEEVMELNERLEEINSEPDWKEFRNQNEETLKEIHGELEKAFGKGDTKEAERLLGRMKYFDTLQHKLKDLQSRIGVVE</sequence>
<evidence type="ECO:0000313" key="4">
    <source>
        <dbReference type="EMBL" id="CAL8143894.1"/>
    </source>
</evidence>
<dbReference type="InterPro" id="IPR036386">
    <property type="entry name" value="HscB_C_sf"/>
</dbReference>
<keyword evidence="2" id="KW-0143">Chaperone</keyword>
<dbReference type="InterPro" id="IPR036869">
    <property type="entry name" value="J_dom_sf"/>
</dbReference>
<name>A0ABP1S5Q0_9HEXA</name>
<dbReference type="Gene3D" id="1.10.287.110">
    <property type="entry name" value="DnaJ domain"/>
    <property type="match status" value="1"/>
</dbReference>
<feature type="domain" description="Co-chaperone HscB C-terminal oligomerisation" evidence="3">
    <location>
        <begin position="208"/>
        <end position="279"/>
    </location>
</feature>
<comment type="similarity">
    <text evidence="1">Belongs to the HscB family.</text>
</comment>
<gene>
    <name evidence="4" type="ORF">ODALV1_LOCUS29985</name>
</gene>
<evidence type="ECO:0000256" key="2">
    <source>
        <dbReference type="ARBA" id="ARBA00023186"/>
    </source>
</evidence>
<dbReference type="SUPFAM" id="SSF47144">
    <property type="entry name" value="HSC20 (HSCB), C-terminal oligomerisation domain"/>
    <property type="match status" value="1"/>
</dbReference>
<dbReference type="InterPro" id="IPR009073">
    <property type="entry name" value="HscB_oligo_C"/>
</dbReference>
<dbReference type="PANTHER" id="PTHR14021:SF15">
    <property type="entry name" value="IRON-SULFUR CLUSTER CO-CHAPERONE PROTEIN HSCB"/>
    <property type="match status" value="1"/>
</dbReference>
<proteinExistence type="inferred from homology"/>
<dbReference type="EMBL" id="CAXLJM020000160">
    <property type="protein sequence ID" value="CAL8143894.1"/>
    <property type="molecule type" value="Genomic_DNA"/>
</dbReference>
<reference evidence="4 5" key="1">
    <citation type="submission" date="2024-08" db="EMBL/GenBank/DDBJ databases">
        <authorList>
            <person name="Cucini C."/>
            <person name="Frati F."/>
        </authorList>
    </citation>
    <scope>NUCLEOTIDE SEQUENCE [LARGE SCALE GENOMIC DNA]</scope>
</reference>
<dbReference type="SUPFAM" id="SSF46565">
    <property type="entry name" value="Chaperone J-domain"/>
    <property type="match status" value="1"/>
</dbReference>
<accession>A0ABP1S5Q0</accession>
<dbReference type="NCBIfam" id="TIGR00714">
    <property type="entry name" value="hscB"/>
    <property type="match status" value="1"/>
</dbReference>
<dbReference type="InterPro" id="IPR004640">
    <property type="entry name" value="HscB"/>
</dbReference>